<dbReference type="PROSITE" id="PS50110">
    <property type="entry name" value="RESPONSE_REGULATORY"/>
    <property type="match status" value="2"/>
</dbReference>
<dbReference type="Pfam" id="PF02518">
    <property type="entry name" value="HATPase_c"/>
    <property type="match status" value="1"/>
</dbReference>
<evidence type="ECO:0000256" key="8">
    <source>
        <dbReference type="ARBA" id="ARBA00022840"/>
    </source>
</evidence>
<dbReference type="EC" id="2.7.13.3" evidence="3"/>
<feature type="domain" description="PAS" evidence="17">
    <location>
        <begin position="440"/>
        <end position="481"/>
    </location>
</feature>
<reference evidence="20" key="1">
    <citation type="submission" date="2022-06" db="EMBL/GenBank/DDBJ databases">
        <title>Alkalimarinus sp. nov., isolated from gut of a Alitta virens.</title>
        <authorList>
            <person name="Yang A.I."/>
            <person name="Shin N.-R."/>
        </authorList>
    </citation>
    <scope>NUCLEOTIDE SEQUENCE</scope>
    <source>
        <strain evidence="20">A2M4</strain>
    </source>
</reference>
<dbReference type="GO" id="GO:0005524">
    <property type="term" value="F:ATP binding"/>
    <property type="evidence" value="ECO:0007669"/>
    <property type="project" value="UniProtKB-KW"/>
</dbReference>
<dbReference type="InterPro" id="IPR035965">
    <property type="entry name" value="PAS-like_dom_sf"/>
</dbReference>
<comment type="catalytic activity">
    <reaction evidence="1">
        <text>ATP + protein L-histidine = ADP + protein N-phospho-L-histidine.</text>
        <dbReference type="EC" id="2.7.13.3"/>
    </reaction>
</comment>
<dbReference type="Pfam" id="PF13426">
    <property type="entry name" value="PAS_9"/>
    <property type="match status" value="1"/>
</dbReference>
<dbReference type="SUPFAM" id="SSF47384">
    <property type="entry name" value="Homodimeric domain of signal transducing histidine kinase"/>
    <property type="match status" value="1"/>
</dbReference>
<dbReference type="InterPro" id="IPR003594">
    <property type="entry name" value="HATPase_dom"/>
</dbReference>
<dbReference type="InterPro" id="IPR000700">
    <property type="entry name" value="PAS-assoc_C"/>
</dbReference>
<feature type="transmembrane region" description="Helical" evidence="14">
    <location>
        <begin position="326"/>
        <end position="348"/>
    </location>
</feature>
<dbReference type="Gene3D" id="3.30.450.20">
    <property type="entry name" value="PAS domain"/>
    <property type="match status" value="1"/>
</dbReference>
<dbReference type="CDD" id="cd16922">
    <property type="entry name" value="HATPase_EvgS-ArcB-TorS-like"/>
    <property type="match status" value="1"/>
</dbReference>
<keyword evidence="11 14" id="KW-0472">Membrane</keyword>
<accession>A0ABY6MZV4</accession>
<dbReference type="InterPro" id="IPR036097">
    <property type="entry name" value="HisK_dim/P_sf"/>
</dbReference>
<dbReference type="RefSeq" id="WP_265046867.1">
    <property type="nucleotide sequence ID" value="NZ_CP100390.1"/>
</dbReference>
<evidence type="ECO:0000313" key="21">
    <source>
        <dbReference type="Proteomes" id="UP001163739"/>
    </source>
</evidence>
<dbReference type="Pfam" id="PF00072">
    <property type="entry name" value="Response_reg"/>
    <property type="match status" value="1"/>
</dbReference>
<dbReference type="CDD" id="cd17546">
    <property type="entry name" value="REC_hyHK_CKI1_RcsC-like"/>
    <property type="match status" value="1"/>
</dbReference>
<evidence type="ECO:0000259" key="19">
    <source>
        <dbReference type="PROSITE" id="PS50894"/>
    </source>
</evidence>
<gene>
    <name evidence="20" type="ORF">NKI27_15085</name>
</gene>
<evidence type="ECO:0000256" key="5">
    <source>
        <dbReference type="ARBA" id="ARBA00022553"/>
    </source>
</evidence>
<dbReference type="PANTHER" id="PTHR45339">
    <property type="entry name" value="HYBRID SIGNAL TRANSDUCTION HISTIDINE KINASE J"/>
    <property type="match status" value="1"/>
</dbReference>
<dbReference type="PROSITE" id="PS50109">
    <property type="entry name" value="HIS_KIN"/>
    <property type="match status" value="1"/>
</dbReference>
<name>A0ABY6MZV4_9ALTE</name>
<evidence type="ECO:0000256" key="1">
    <source>
        <dbReference type="ARBA" id="ARBA00000085"/>
    </source>
</evidence>
<dbReference type="Pfam" id="PF07696">
    <property type="entry name" value="7TMR-DISMED2"/>
    <property type="match status" value="1"/>
</dbReference>
<dbReference type="PROSITE" id="PS50894">
    <property type="entry name" value="HPT"/>
    <property type="match status" value="1"/>
</dbReference>
<dbReference type="Pfam" id="PF01627">
    <property type="entry name" value="Hpt"/>
    <property type="match status" value="1"/>
</dbReference>
<dbReference type="PANTHER" id="PTHR45339:SF1">
    <property type="entry name" value="HYBRID SIGNAL TRANSDUCTION HISTIDINE KINASE J"/>
    <property type="match status" value="1"/>
</dbReference>
<dbReference type="SMART" id="SM00448">
    <property type="entry name" value="REC"/>
    <property type="match status" value="1"/>
</dbReference>
<evidence type="ECO:0000256" key="3">
    <source>
        <dbReference type="ARBA" id="ARBA00012438"/>
    </source>
</evidence>
<dbReference type="EMBL" id="CP100390">
    <property type="protein sequence ID" value="UZE95378.1"/>
    <property type="molecule type" value="Genomic_DNA"/>
</dbReference>
<dbReference type="Pfam" id="PF00512">
    <property type="entry name" value="HisKA"/>
    <property type="match status" value="1"/>
</dbReference>
<feature type="modified residue" description="4-aspartylphosphate" evidence="13">
    <location>
        <position position="877"/>
    </location>
</feature>
<dbReference type="InterPro" id="IPR005467">
    <property type="entry name" value="His_kinase_dom"/>
</dbReference>
<dbReference type="NCBIfam" id="TIGR00229">
    <property type="entry name" value="sensory_box"/>
    <property type="match status" value="1"/>
</dbReference>
<dbReference type="InterPro" id="IPR008207">
    <property type="entry name" value="Sig_transdc_His_kin_Hpt_dom"/>
</dbReference>
<dbReference type="CDD" id="cd00082">
    <property type="entry name" value="HisKA"/>
    <property type="match status" value="1"/>
</dbReference>
<dbReference type="Gene3D" id="3.30.565.10">
    <property type="entry name" value="Histidine kinase-like ATPase, C-terminal domain"/>
    <property type="match status" value="1"/>
</dbReference>
<feature type="transmembrane region" description="Helical" evidence="14">
    <location>
        <begin position="234"/>
        <end position="258"/>
    </location>
</feature>
<feature type="transmembrane region" description="Helical" evidence="14">
    <location>
        <begin position="302"/>
        <end position="320"/>
    </location>
</feature>
<dbReference type="InterPro" id="IPR000014">
    <property type="entry name" value="PAS"/>
</dbReference>
<feature type="transmembrane region" description="Helical" evidence="14">
    <location>
        <begin position="360"/>
        <end position="377"/>
    </location>
</feature>
<feature type="domain" description="Response regulatory" evidence="16">
    <location>
        <begin position="824"/>
        <end position="943"/>
    </location>
</feature>
<keyword evidence="4" id="KW-1003">Cell membrane</keyword>
<organism evidence="20 21">
    <name type="scientific">Alkalimarinus alittae</name>
    <dbReference type="NCBI Taxonomy" id="2961619"/>
    <lineage>
        <taxon>Bacteria</taxon>
        <taxon>Pseudomonadati</taxon>
        <taxon>Pseudomonadota</taxon>
        <taxon>Gammaproteobacteria</taxon>
        <taxon>Alteromonadales</taxon>
        <taxon>Alteromonadaceae</taxon>
        <taxon>Alkalimarinus</taxon>
    </lineage>
</organism>
<evidence type="ECO:0000256" key="7">
    <source>
        <dbReference type="ARBA" id="ARBA00022741"/>
    </source>
</evidence>
<evidence type="ECO:0000256" key="11">
    <source>
        <dbReference type="ARBA" id="ARBA00023136"/>
    </source>
</evidence>
<dbReference type="InterPro" id="IPR011622">
    <property type="entry name" value="7TMR_DISM_rcpt_extracell_dom2"/>
</dbReference>
<dbReference type="Gene3D" id="1.20.120.160">
    <property type="entry name" value="HPT domain"/>
    <property type="match status" value="1"/>
</dbReference>
<dbReference type="InterPro" id="IPR036890">
    <property type="entry name" value="HATPase_C_sf"/>
</dbReference>
<evidence type="ECO:0000256" key="6">
    <source>
        <dbReference type="ARBA" id="ARBA00022692"/>
    </source>
</evidence>
<dbReference type="PRINTS" id="PR00344">
    <property type="entry name" value="BCTRLSENSOR"/>
</dbReference>
<evidence type="ECO:0000256" key="9">
    <source>
        <dbReference type="ARBA" id="ARBA00022989"/>
    </source>
</evidence>
<feature type="transmembrane region" description="Helical" evidence="14">
    <location>
        <begin position="270"/>
        <end position="290"/>
    </location>
</feature>
<dbReference type="InterPro" id="IPR011623">
    <property type="entry name" value="7TMR_DISM_rcpt_extracell_dom1"/>
</dbReference>
<keyword evidence="5 13" id="KW-0597">Phosphoprotein</keyword>
<dbReference type="SMART" id="SM00388">
    <property type="entry name" value="HisKA"/>
    <property type="match status" value="1"/>
</dbReference>
<dbReference type="Proteomes" id="UP001163739">
    <property type="component" value="Chromosome"/>
</dbReference>
<dbReference type="SUPFAM" id="SSF52172">
    <property type="entry name" value="CheY-like"/>
    <property type="match status" value="2"/>
</dbReference>
<feature type="transmembrane region" description="Helical" evidence="14">
    <location>
        <begin position="209"/>
        <end position="227"/>
    </location>
</feature>
<evidence type="ECO:0000259" key="18">
    <source>
        <dbReference type="PROSITE" id="PS50113"/>
    </source>
</evidence>
<evidence type="ECO:0000259" key="15">
    <source>
        <dbReference type="PROSITE" id="PS50109"/>
    </source>
</evidence>
<proteinExistence type="predicted"/>
<evidence type="ECO:0000256" key="2">
    <source>
        <dbReference type="ARBA" id="ARBA00004651"/>
    </source>
</evidence>
<dbReference type="SUPFAM" id="SSF47226">
    <property type="entry name" value="Histidine-containing phosphotransfer domain, HPT domain"/>
    <property type="match status" value="1"/>
</dbReference>
<dbReference type="SUPFAM" id="SSF55785">
    <property type="entry name" value="PYP-like sensor domain (PAS domain)"/>
    <property type="match status" value="1"/>
</dbReference>
<dbReference type="SUPFAM" id="SSF55874">
    <property type="entry name" value="ATPase domain of HSP90 chaperone/DNA topoisomerase II/histidine kinase"/>
    <property type="match status" value="1"/>
</dbReference>
<dbReference type="SMART" id="SM00387">
    <property type="entry name" value="HATPase_c"/>
    <property type="match status" value="1"/>
</dbReference>
<evidence type="ECO:0000313" key="20">
    <source>
        <dbReference type="EMBL" id="UZE95378.1"/>
    </source>
</evidence>
<dbReference type="Gene3D" id="1.10.287.130">
    <property type="match status" value="1"/>
</dbReference>
<evidence type="ECO:0000259" key="16">
    <source>
        <dbReference type="PROSITE" id="PS50110"/>
    </source>
</evidence>
<dbReference type="InterPro" id="IPR004358">
    <property type="entry name" value="Sig_transdc_His_kin-like_C"/>
</dbReference>
<evidence type="ECO:0000256" key="4">
    <source>
        <dbReference type="ARBA" id="ARBA00022475"/>
    </source>
</evidence>
<keyword evidence="6 14" id="KW-0812">Transmembrane</keyword>
<dbReference type="PROSITE" id="PS50112">
    <property type="entry name" value="PAS"/>
    <property type="match status" value="1"/>
</dbReference>
<dbReference type="InterPro" id="IPR003661">
    <property type="entry name" value="HisK_dim/P_dom"/>
</dbReference>
<keyword evidence="7" id="KW-0547">Nucleotide-binding</keyword>
<dbReference type="SMART" id="SM00086">
    <property type="entry name" value="PAC"/>
    <property type="match status" value="1"/>
</dbReference>
<feature type="domain" description="Response regulatory" evidence="16">
    <location>
        <begin position="970"/>
        <end position="1090"/>
    </location>
</feature>
<keyword evidence="21" id="KW-1185">Reference proteome</keyword>
<evidence type="ECO:0000256" key="10">
    <source>
        <dbReference type="ARBA" id="ARBA00023012"/>
    </source>
</evidence>
<evidence type="ECO:0000256" key="12">
    <source>
        <dbReference type="PROSITE-ProRule" id="PRU00110"/>
    </source>
</evidence>
<dbReference type="InterPro" id="IPR011006">
    <property type="entry name" value="CheY-like_superfamily"/>
</dbReference>
<feature type="domain" description="Histidine kinase" evidence="15">
    <location>
        <begin position="584"/>
        <end position="805"/>
    </location>
</feature>
<feature type="domain" description="PAC" evidence="18">
    <location>
        <begin position="515"/>
        <end position="567"/>
    </location>
</feature>
<evidence type="ECO:0000256" key="13">
    <source>
        <dbReference type="PROSITE-ProRule" id="PRU00169"/>
    </source>
</evidence>
<feature type="modified residue" description="Phosphohistidine" evidence="12">
    <location>
        <position position="1170"/>
    </location>
</feature>
<dbReference type="InterPro" id="IPR036641">
    <property type="entry name" value="HPT_dom_sf"/>
</dbReference>
<dbReference type="Gene3D" id="3.40.50.2300">
    <property type="match status" value="2"/>
</dbReference>
<comment type="subcellular location">
    <subcellularLocation>
        <location evidence="2">Cell membrane</location>
        <topology evidence="2">Multi-pass membrane protein</topology>
    </subcellularLocation>
</comment>
<protein>
    <recommendedName>
        <fullName evidence="3">histidine kinase</fullName>
        <ecNumber evidence="3">2.7.13.3</ecNumber>
    </recommendedName>
</protein>
<keyword evidence="9 14" id="KW-1133">Transmembrane helix</keyword>
<dbReference type="Pfam" id="PF07695">
    <property type="entry name" value="7TMR-DISM_7TM"/>
    <property type="match status" value="1"/>
</dbReference>
<dbReference type="CDD" id="cd00088">
    <property type="entry name" value="HPT"/>
    <property type="match status" value="1"/>
</dbReference>
<dbReference type="CDD" id="cd00130">
    <property type="entry name" value="PAS"/>
    <property type="match status" value="1"/>
</dbReference>
<dbReference type="Gene3D" id="2.60.40.2380">
    <property type="match status" value="1"/>
</dbReference>
<dbReference type="InterPro" id="IPR001610">
    <property type="entry name" value="PAC"/>
</dbReference>
<keyword evidence="10" id="KW-0902">Two-component regulatory system</keyword>
<feature type="modified residue" description="4-aspartylphosphate" evidence="13">
    <location>
        <position position="1023"/>
    </location>
</feature>
<dbReference type="InterPro" id="IPR001789">
    <property type="entry name" value="Sig_transdc_resp-reg_receiver"/>
</dbReference>
<feature type="domain" description="HPt" evidence="19">
    <location>
        <begin position="1131"/>
        <end position="1230"/>
    </location>
</feature>
<evidence type="ECO:0000259" key="17">
    <source>
        <dbReference type="PROSITE" id="PS50112"/>
    </source>
</evidence>
<evidence type="ECO:0000256" key="14">
    <source>
        <dbReference type="SAM" id="Phobius"/>
    </source>
</evidence>
<keyword evidence="8 20" id="KW-0067">ATP-binding</keyword>
<sequence>MQTRLLEFCQARLSSYLSILFFSLTLLLSSSGVMLAYGSTSIKLQDHTELERIGSKVLFLKDSEGHLTIDEIMQGTVDDKFFQVDNNHANFGFDKSVYWIKFSVQYRSKKSVLPKDWWLEFEYQMLDRVDAYIVSSDGSIIKRQSGDLRRFENNPFDFPHALFHVPLLPQETKTVYIRVDSDSSIQLGLNVWSTKGLIDHISEERLHQGIFIGIMLIMLFYNLFVYFSIKDIAYLYYVLAIAAFVVGQSALNGLVWQYVDWKDLTWNNTVMPFTLNIIWSFLMLFSRSFLQTKQRAPMIDAIIKFCIVASIWLAVISLMTDYNFSIQLSTRVTIVYAIVLSITGIVLWRRGHRAARYYTFSWVGYMVGVLSSMLYLFGVLPHNYFTSNGIQLGAFVNVLLLSLALADRINTQKRQTEVARRKALIAQKQAVDANKRALANLNKFKMLYENASESIFQCTLDGRFMSANPALANIFGYSTADEIIANVENIATDCCVDPKEREKFEALILVNGRVRAFESEYKRRDGSLFWGSSSVRLVKNEKGEPAYFEGSLIDITERVERERAERDREAAQASTSAKSEFLANMSHEIRTPMNAIIGFSTLAQKTDLTVKQRDYINKIENSSKSLLGIINDILDFSKIEAGKLDLECVPFDIYDVVNDLVTLLSHRAADKNLELVVNASHGVPSGLIGDSLRLEQILVNLTNNAIKFTAEGEVVVRISEVQSLDDKVLLQFSVRDTGIGLNKSQQQKLFKPFSQADGSTTRQYGGTGLGLSISKQLVEMMGGEIWVESKEGEGSTFAFNAWFDTQKEKTYEDIYSSKELNELSVLLVDDKDAGQEAMLEILSSFKCKAHWIQPDYTLIDKQISEIKYQSFDLVIIDRQLNAMRSMDAAIGIRSISEFTEVPIMVMALSNEEDLIEDAENHHFHPMIKPVTPSLLLDTIQEILGYTGPKHSKRLALEEGEKQLVLLRGHKVLLVEDTLFNQEIATEFLRQVDIDVALVNNGQEAVDFLSDSNNVATISCVLMDVQMPIMDGFEATRRIRNQLGLKDLPVIAMTANAMKGDKQKCLNAGMDDYISKPVAQDVLFGKLLKWIAPNAPELEQDPAQAQAEQALNQPGENHAIDLTKALEQMGGNREMLNRMLVKFKDEHHEAVAEIINAYDTEDFALAHRLAHSLKGMAASIAAEDLRTHAAELEEAIERGALSTHVEKMFFNTENALVETINYIAQLEEVEL</sequence>
<dbReference type="PROSITE" id="PS50113">
    <property type="entry name" value="PAC"/>
    <property type="match status" value="1"/>
</dbReference>